<name>A0A5B7G9B5_PORTR</name>
<dbReference type="AlphaFoldDB" id="A0A5B7G9B5"/>
<comment type="caution">
    <text evidence="2">The sequence shown here is derived from an EMBL/GenBank/DDBJ whole genome shotgun (WGS) entry which is preliminary data.</text>
</comment>
<feature type="compositionally biased region" description="Acidic residues" evidence="1">
    <location>
        <begin position="35"/>
        <end position="48"/>
    </location>
</feature>
<organism evidence="2 3">
    <name type="scientific">Portunus trituberculatus</name>
    <name type="common">Swimming crab</name>
    <name type="synonym">Neptunus trituberculatus</name>
    <dbReference type="NCBI Taxonomy" id="210409"/>
    <lineage>
        <taxon>Eukaryota</taxon>
        <taxon>Metazoa</taxon>
        <taxon>Ecdysozoa</taxon>
        <taxon>Arthropoda</taxon>
        <taxon>Crustacea</taxon>
        <taxon>Multicrustacea</taxon>
        <taxon>Malacostraca</taxon>
        <taxon>Eumalacostraca</taxon>
        <taxon>Eucarida</taxon>
        <taxon>Decapoda</taxon>
        <taxon>Pleocyemata</taxon>
        <taxon>Brachyura</taxon>
        <taxon>Eubrachyura</taxon>
        <taxon>Portunoidea</taxon>
        <taxon>Portunidae</taxon>
        <taxon>Portuninae</taxon>
        <taxon>Portunus</taxon>
    </lineage>
</organism>
<proteinExistence type="predicted"/>
<evidence type="ECO:0000313" key="2">
    <source>
        <dbReference type="EMBL" id="MPC54075.1"/>
    </source>
</evidence>
<feature type="region of interest" description="Disordered" evidence="1">
    <location>
        <begin position="31"/>
        <end position="63"/>
    </location>
</feature>
<reference evidence="2 3" key="1">
    <citation type="submission" date="2019-05" db="EMBL/GenBank/DDBJ databases">
        <title>Another draft genome of Portunus trituberculatus and its Hox gene families provides insights of decapod evolution.</title>
        <authorList>
            <person name="Jeong J.-H."/>
            <person name="Song I."/>
            <person name="Kim S."/>
            <person name="Choi T."/>
            <person name="Kim D."/>
            <person name="Ryu S."/>
            <person name="Kim W."/>
        </authorList>
    </citation>
    <scope>NUCLEOTIDE SEQUENCE [LARGE SCALE GENOMIC DNA]</scope>
    <source>
        <tissue evidence="2">Muscle</tissue>
    </source>
</reference>
<evidence type="ECO:0000256" key="1">
    <source>
        <dbReference type="SAM" id="MobiDB-lite"/>
    </source>
</evidence>
<evidence type="ECO:0000313" key="3">
    <source>
        <dbReference type="Proteomes" id="UP000324222"/>
    </source>
</evidence>
<sequence>MRVGIVSLDSSRICSYDPDRKITCLKGPCSIEQQQQEEEEEEEDEELEDAKNTEITMRTKRKQ</sequence>
<gene>
    <name evidence="2" type="ORF">E2C01_047982</name>
</gene>
<protein>
    <submittedName>
        <fullName evidence="2">Uncharacterized protein</fullName>
    </submittedName>
</protein>
<dbReference type="EMBL" id="VSRR010012087">
    <property type="protein sequence ID" value="MPC54075.1"/>
    <property type="molecule type" value="Genomic_DNA"/>
</dbReference>
<keyword evidence="3" id="KW-1185">Reference proteome</keyword>
<dbReference type="Proteomes" id="UP000324222">
    <property type="component" value="Unassembled WGS sequence"/>
</dbReference>
<accession>A0A5B7G9B5</accession>